<comment type="caution">
    <text evidence="1">The sequence shown here is derived from an EMBL/GenBank/DDBJ whole genome shotgun (WGS) entry which is preliminary data.</text>
</comment>
<reference evidence="1 2" key="1">
    <citation type="submission" date="2019-12" db="EMBL/GenBank/DDBJ databases">
        <title>Enteriobacteria Tanzani isolates_8377-8380.</title>
        <authorList>
            <person name="Subbiah M."/>
            <person name="Call D."/>
        </authorList>
    </citation>
    <scope>NUCLEOTIDE SEQUENCE [LARGE SCALE GENOMIC DNA]</scope>
    <source>
        <strain evidence="1 2">8378wC7</strain>
    </source>
</reference>
<accession>A0A6L7CF97</accession>
<gene>
    <name evidence="1" type="ORF">GP954_19200</name>
</gene>
<proteinExistence type="predicted"/>
<dbReference type="EMBL" id="WTRN01000764">
    <property type="protein sequence ID" value="MWT87244.1"/>
    <property type="molecule type" value="Genomic_DNA"/>
</dbReference>
<organism evidence="1 2">
    <name type="scientific">Escherichia coli</name>
    <dbReference type="NCBI Taxonomy" id="562"/>
    <lineage>
        <taxon>Bacteria</taxon>
        <taxon>Pseudomonadati</taxon>
        <taxon>Pseudomonadota</taxon>
        <taxon>Gammaproteobacteria</taxon>
        <taxon>Enterobacterales</taxon>
        <taxon>Enterobacteriaceae</taxon>
        <taxon>Escherichia</taxon>
    </lineage>
</organism>
<dbReference type="AlphaFoldDB" id="A0A6L7CF97"/>
<evidence type="ECO:0000313" key="1">
    <source>
        <dbReference type="EMBL" id="MWT87244.1"/>
    </source>
</evidence>
<evidence type="ECO:0000313" key="2">
    <source>
        <dbReference type="Proteomes" id="UP000480485"/>
    </source>
</evidence>
<sequence>MLEHFGAEASVLDMTIIVRSNPSKAAILEEFLHGTQEKLGLAEKLGRYGPGSAETHVKDFMIRHKKMLGLSDEDVAILKILKDKGL</sequence>
<name>A0A6L7CF97_ECOLX</name>
<dbReference type="Proteomes" id="UP000480485">
    <property type="component" value="Unassembled WGS sequence"/>
</dbReference>
<protein>
    <submittedName>
        <fullName evidence="1">Uncharacterized protein</fullName>
    </submittedName>
</protein>